<dbReference type="SMART" id="SM00490">
    <property type="entry name" value="HELICc"/>
    <property type="match status" value="1"/>
</dbReference>
<dbReference type="InterPro" id="IPR049730">
    <property type="entry name" value="SNF2/RAD54-like_C"/>
</dbReference>
<feature type="domain" description="Helicase ATP-binding" evidence="6">
    <location>
        <begin position="49"/>
        <end position="215"/>
    </location>
</feature>
<dbReference type="SMART" id="SM00487">
    <property type="entry name" value="DEXDc"/>
    <property type="match status" value="1"/>
</dbReference>
<dbReference type="InterPro" id="IPR038718">
    <property type="entry name" value="SNF2-like_sf"/>
</dbReference>
<evidence type="ECO:0000313" key="8">
    <source>
        <dbReference type="EMBL" id="AEM48076.1"/>
    </source>
</evidence>
<keyword evidence="1" id="KW-0547">Nucleotide-binding</keyword>
<dbReference type="RefSeq" id="WP_014029329.1">
    <property type="nucleotide sequence ID" value="NC_015942.1"/>
</dbReference>
<dbReference type="InterPro" id="IPR014001">
    <property type="entry name" value="Helicase_ATP-bd"/>
</dbReference>
<dbReference type="eggNOG" id="COG0553">
    <property type="taxonomic scope" value="Bacteria"/>
</dbReference>
<dbReference type="PROSITE" id="PS51194">
    <property type="entry name" value="HELICASE_CTER"/>
    <property type="match status" value="1"/>
</dbReference>
<dbReference type="AlphaFoldDB" id="G0JLM7"/>
<evidence type="ECO:0000256" key="4">
    <source>
        <dbReference type="ARBA" id="ARBA00022840"/>
    </source>
</evidence>
<evidence type="ECO:0000256" key="1">
    <source>
        <dbReference type="ARBA" id="ARBA00022741"/>
    </source>
</evidence>
<dbReference type="CDD" id="cd18011">
    <property type="entry name" value="DEXDc_RapA"/>
    <property type="match status" value="1"/>
</dbReference>
<dbReference type="GO" id="GO:0005524">
    <property type="term" value="F:ATP binding"/>
    <property type="evidence" value="ECO:0007669"/>
    <property type="project" value="UniProtKB-KW"/>
</dbReference>
<dbReference type="PANTHER" id="PTHR10799">
    <property type="entry name" value="SNF2/RAD54 HELICASE FAMILY"/>
    <property type="match status" value="1"/>
</dbReference>
<dbReference type="PROSITE" id="PS51192">
    <property type="entry name" value="HELICASE_ATP_BIND_1"/>
    <property type="match status" value="1"/>
</dbReference>
<feature type="coiled-coil region" evidence="5">
    <location>
        <begin position="877"/>
        <end position="904"/>
    </location>
</feature>
<keyword evidence="2" id="KW-0378">Hydrolase</keyword>
<dbReference type="GO" id="GO:0004386">
    <property type="term" value="F:helicase activity"/>
    <property type="evidence" value="ECO:0007669"/>
    <property type="project" value="UniProtKB-KW"/>
</dbReference>
<evidence type="ECO:0000256" key="3">
    <source>
        <dbReference type="ARBA" id="ARBA00022806"/>
    </source>
</evidence>
<evidence type="ECO:0000313" key="9">
    <source>
        <dbReference type="Proteomes" id="UP000009220"/>
    </source>
</evidence>
<evidence type="ECO:0000256" key="5">
    <source>
        <dbReference type="SAM" id="Coils"/>
    </source>
</evidence>
<keyword evidence="3" id="KW-0347">Helicase</keyword>
<feature type="domain" description="Helicase C-terminal" evidence="7">
    <location>
        <begin position="423"/>
        <end position="598"/>
    </location>
</feature>
<sequence>MPTTPYHAKLFAHDLTRRSADDGTDRLSSALSDAQVDLNPHQIEAALFALRNPFSKGVILADEVGLGKTIEAGLLLSQLWAERRRKLLIILPANLRKQWSQELADKFHLPSIILETKSFNEAIRARNLNPFVQPQIVLCSFQFARTKDVYLQQVAWDLVVIDEAHRLRNVYRGSNKIATAIKQALAPYTKVLLTATPLQNSLLELYGLVSIIDEYAFGDLKSFKAKYSRLSSEEDFAELRERLKPLCKRTLRKQVLEYVKYTSRHALVQEFFPTDDEQRLYDEVSDYLQQPILYALPSGQRQLMTLVLRKLLASSSYAIAHTLDGLVKKLEKALAEAALVDSPPEDLGENWEDLDELTDEWDGEENPEEIVKSLTPVEIEGMKAEVLKLREFHTLARSIIQNSKGENLLTALRRGFSASEDAQKRQGAATLQQKAVIFTESRRTQEYLLELLAQTEFAGKAILFNGTNNDPQSKAIYRRWMEHHAGTDRISGSPTADMRAALVDCFRDEASILIATEAAAEGINLQFCNLVVNYDLPWNPQRIEQRIGRCHRYGQKFDVVVVNFLNKRNAADVRVYQLLDEKFRLFNGVFGASDEVLGVVESGVDFEKRIAGIYQKCRSPVQISFEFDALQSEMESEITDGQQDAREKLLNNFDIEVIEKVKVQSAQTLDTFNARLWSVTRYMLDDYASFEDVGHGFCLERRHQGWDDCPLGNYRMAVSKSDSADMAGQHTYRLGHPLAQRILADAQGVQLSEAEIVFQYPESGKHIAILEPLVGQSGWLACGRYRMDAIESEDHLVFAGMTDDGQVISTDQCRRLFDLDGAVVDERPLMVGQSVEDALNDQLTTRWQALAEDIGKRDGTWFDVEMDKLDRWADDRRVSLKAELDDLEQKIKEKRRVARQAANIPDKLERQRELRKMESQRDDAWRTYDQASRDVERKKDDLLDDMGSRMKQRTQEERLFVVRWALIFKVSRGDK</sequence>
<dbReference type="Gene3D" id="3.40.50.300">
    <property type="entry name" value="P-loop containing nucleotide triphosphate hydrolases"/>
    <property type="match status" value="1"/>
</dbReference>
<dbReference type="Proteomes" id="UP000009220">
    <property type="component" value="Chromosome"/>
</dbReference>
<dbReference type="InterPro" id="IPR027417">
    <property type="entry name" value="P-loop_NTPase"/>
</dbReference>
<evidence type="ECO:0000256" key="2">
    <source>
        <dbReference type="ARBA" id="ARBA00022801"/>
    </source>
</evidence>
<evidence type="ECO:0000259" key="6">
    <source>
        <dbReference type="PROSITE" id="PS51192"/>
    </source>
</evidence>
<protein>
    <submittedName>
        <fullName evidence="8">SNF2-related protein</fullName>
    </submittedName>
</protein>
<reference evidence="8 9" key="1">
    <citation type="journal article" date="2011" name="J. Bacteriol.">
        <title>Draft genome of the psychrotolerant acidophile Acidithiobacillus ferrivorans SS3.</title>
        <authorList>
            <person name="Liljeqvist M."/>
            <person name="Valdes J."/>
            <person name="Holmes D.S."/>
            <person name="Dopson M."/>
        </authorList>
    </citation>
    <scope>NUCLEOTIDE SEQUENCE [LARGE SCALE GENOMIC DNA]</scope>
    <source>
        <strain evidence="8 9">SS3</strain>
    </source>
</reference>
<dbReference type="SUPFAM" id="SSF52540">
    <property type="entry name" value="P-loop containing nucleoside triphosphate hydrolases"/>
    <property type="match status" value="2"/>
</dbReference>
<dbReference type="EMBL" id="CP002985">
    <property type="protein sequence ID" value="AEM48076.1"/>
    <property type="molecule type" value="Genomic_DNA"/>
</dbReference>
<dbReference type="InterPro" id="IPR001650">
    <property type="entry name" value="Helicase_C-like"/>
</dbReference>
<dbReference type="KEGG" id="afi:Acife_1953"/>
<name>G0JLM7_9PROT</name>
<dbReference type="HOGENOM" id="CLU_006041_0_0_6"/>
<keyword evidence="5" id="KW-0175">Coiled coil</keyword>
<accession>G0JLM7</accession>
<gene>
    <name evidence="8" type="ORF">Acife_1953</name>
</gene>
<dbReference type="Pfam" id="PF00271">
    <property type="entry name" value="Helicase_C"/>
    <property type="match status" value="1"/>
</dbReference>
<evidence type="ECO:0000259" key="7">
    <source>
        <dbReference type="PROSITE" id="PS51194"/>
    </source>
</evidence>
<dbReference type="GO" id="GO:0016787">
    <property type="term" value="F:hydrolase activity"/>
    <property type="evidence" value="ECO:0007669"/>
    <property type="project" value="UniProtKB-KW"/>
</dbReference>
<keyword evidence="4" id="KW-0067">ATP-binding</keyword>
<dbReference type="Gene3D" id="3.40.50.10810">
    <property type="entry name" value="Tandem AAA-ATPase domain"/>
    <property type="match status" value="1"/>
</dbReference>
<dbReference type="InterPro" id="IPR000330">
    <property type="entry name" value="SNF2_N"/>
</dbReference>
<proteinExistence type="predicted"/>
<dbReference type="CDD" id="cd18793">
    <property type="entry name" value="SF2_C_SNF"/>
    <property type="match status" value="1"/>
</dbReference>
<organism evidence="8 9">
    <name type="scientific">Acidithiobacillus ferrivorans SS3</name>
    <dbReference type="NCBI Taxonomy" id="743299"/>
    <lineage>
        <taxon>Bacteria</taxon>
        <taxon>Pseudomonadati</taxon>
        <taxon>Pseudomonadota</taxon>
        <taxon>Acidithiobacillia</taxon>
        <taxon>Acidithiobacillales</taxon>
        <taxon>Acidithiobacillaceae</taxon>
        <taxon>Acidithiobacillus</taxon>
    </lineage>
</organism>
<dbReference type="InterPro" id="IPR057342">
    <property type="entry name" value="DEXDc_RapA"/>
</dbReference>
<dbReference type="Pfam" id="PF00176">
    <property type="entry name" value="SNF2-rel_dom"/>
    <property type="match status" value="1"/>
</dbReference>
<dbReference type="STRING" id="743299.Acife_1953"/>